<proteinExistence type="predicted"/>
<organism evidence="1 2">
    <name type="scientific">Candidatus Aquicultor primus</name>
    <dbReference type="NCBI Taxonomy" id="1797195"/>
    <lineage>
        <taxon>Bacteria</taxon>
        <taxon>Bacillati</taxon>
        <taxon>Actinomycetota</taxon>
        <taxon>Candidatus Aquicultoria</taxon>
        <taxon>Candidatus Aquicultorales</taxon>
        <taxon>Candidatus Aquicultoraceae</taxon>
        <taxon>Candidatus Aquicultor</taxon>
    </lineage>
</organism>
<reference evidence="1 2" key="1">
    <citation type="journal article" date="2016" name="Nat. Commun.">
        <title>Thousands of microbial genomes shed light on interconnected biogeochemical processes in an aquifer system.</title>
        <authorList>
            <person name="Anantharaman K."/>
            <person name="Brown C.T."/>
            <person name="Hug L.A."/>
            <person name="Sharon I."/>
            <person name="Castelle C.J."/>
            <person name="Probst A.J."/>
            <person name="Thomas B.C."/>
            <person name="Singh A."/>
            <person name="Wilkins M.J."/>
            <person name="Karaoz U."/>
            <person name="Brodie E.L."/>
            <person name="Williams K.H."/>
            <person name="Hubbard S.S."/>
            <person name="Banfield J.F."/>
        </authorList>
    </citation>
    <scope>NUCLEOTIDE SEQUENCE [LARGE SCALE GENOMIC DNA]</scope>
</reference>
<sequence>MNPEDKKEFIQIFNEGFEKIILPQIVSINARLDGIDIRLDRIEEKLDDHGDRLTKIEVRQENHSHRLGRIEGKLDAVVDEQDRQSVEISALKDKPA</sequence>
<name>A0A1F2USF2_9ACTN</name>
<evidence type="ECO:0000313" key="2">
    <source>
        <dbReference type="Proteomes" id="UP000178086"/>
    </source>
</evidence>
<protein>
    <submittedName>
        <fullName evidence="1">Uncharacterized protein</fullName>
    </submittedName>
</protein>
<dbReference type="Proteomes" id="UP000178086">
    <property type="component" value="Unassembled WGS sequence"/>
</dbReference>
<accession>A0A1F2USF2</accession>
<comment type="caution">
    <text evidence="1">The sequence shown here is derived from an EMBL/GenBank/DDBJ whole genome shotgun (WGS) entry which is preliminary data.</text>
</comment>
<evidence type="ECO:0000313" key="1">
    <source>
        <dbReference type="EMBL" id="OFW35881.1"/>
    </source>
</evidence>
<dbReference type="EMBL" id="MELI01000006">
    <property type="protein sequence ID" value="OFW35881.1"/>
    <property type="molecule type" value="Genomic_DNA"/>
</dbReference>
<gene>
    <name evidence="1" type="ORF">A2074_01935</name>
</gene>
<dbReference type="AlphaFoldDB" id="A0A1F2USF2"/>